<keyword evidence="2" id="KW-1185">Reference proteome</keyword>
<evidence type="ECO:0000313" key="1">
    <source>
        <dbReference type="EMBL" id="KAG5638251.1"/>
    </source>
</evidence>
<dbReference type="EMBL" id="JABCKI010005772">
    <property type="protein sequence ID" value="KAG5638251.1"/>
    <property type="molecule type" value="Genomic_DNA"/>
</dbReference>
<reference evidence="1" key="1">
    <citation type="submission" date="2021-02" db="EMBL/GenBank/DDBJ databases">
        <authorList>
            <person name="Nieuwenhuis M."/>
            <person name="Van De Peppel L.J.J."/>
        </authorList>
    </citation>
    <scope>NUCLEOTIDE SEQUENCE</scope>
    <source>
        <strain evidence="1">D49</strain>
    </source>
</reference>
<sequence length="123" mass="13788">MPMPNVLYTLDTSTDSIRYTTTRDIALGEELCIFYGHKLWFVSSEASNMDNQSEELEDVWGGLLAVVDSADPTGPYLDGDPQAFIEDEDLPFTRYKLPPEEEDMESIRTGTSCAPQILVSILF</sequence>
<dbReference type="AlphaFoldDB" id="A0A9P7K7X9"/>
<dbReference type="SUPFAM" id="SSF82199">
    <property type="entry name" value="SET domain"/>
    <property type="match status" value="1"/>
</dbReference>
<dbReference type="InterPro" id="IPR046341">
    <property type="entry name" value="SET_dom_sf"/>
</dbReference>
<reference evidence="1" key="2">
    <citation type="submission" date="2021-10" db="EMBL/GenBank/DDBJ databases">
        <title>Phylogenomics reveals ancestral predisposition of the termite-cultivated fungus Termitomyces towards a domesticated lifestyle.</title>
        <authorList>
            <person name="Auxier B."/>
            <person name="Grum-Grzhimaylo A."/>
            <person name="Cardenas M.E."/>
            <person name="Lodge J.D."/>
            <person name="Laessoe T."/>
            <person name="Pedersen O."/>
            <person name="Smith M.E."/>
            <person name="Kuyper T.W."/>
            <person name="Franco-Molano E.A."/>
            <person name="Baroni T.J."/>
            <person name="Aanen D.K."/>
        </authorList>
    </citation>
    <scope>NUCLEOTIDE SEQUENCE</scope>
    <source>
        <strain evidence="1">D49</strain>
    </source>
</reference>
<dbReference type="Gene3D" id="2.170.270.10">
    <property type="entry name" value="SET domain"/>
    <property type="match status" value="1"/>
</dbReference>
<dbReference type="OrthoDB" id="3180714at2759"/>
<dbReference type="Proteomes" id="UP000717328">
    <property type="component" value="Unassembled WGS sequence"/>
</dbReference>
<gene>
    <name evidence="1" type="ORF">H0H81_001020</name>
</gene>
<evidence type="ECO:0000313" key="2">
    <source>
        <dbReference type="Proteomes" id="UP000717328"/>
    </source>
</evidence>
<organism evidence="1 2">
    <name type="scientific">Sphagnurus paluster</name>
    <dbReference type="NCBI Taxonomy" id="117069"/>
    <lineage>
        <taxon>Eukaryota</taxon>
        <taxon>Fungi</taxon>
        <taxon>Dikarya</taxon>
        <taxon>Basidiomycota</taxon>
        <taxon>Agaricomycotina</taxon>
        <taxon>Agaricomycetes</taxon>
        <taxon>Agaricomycetidae</taxon>
        <taxon>Agaricales</taxon>
        <taxon>Tricholomatineae</taxon>
        <taxon>Lyophyllaceae</taxon>
        <taxon>Sphagnurus</taxon>
    </lineage>
</organism>
<comment type="caution">
    <text evidence="1">The sequence shown here is derived from an EMBL/GenBank/DDBJ whole genome shotgun (WGS) entry which is preliminary data.</text>
</comment>
<evidence type="ECO:0008006" key="3">
    <source>
        <dbReference type="Google" id="ProtNLM"/>
    </source>
</evidence>
<accession>A0A9P7K7X9</accession>
<protein>
    <recommendedName>
        <fullName evidence="3">SET domain-containing protein</fullName>
    </recommendedName>
</protein>
<proteinExistence type="predicted"/>
<name>A0A9P7K7X9_9AGAR</name>